<proteinExistence type="predicted"/>
<keyword evidence="3" id="KW-1185">Reference proteome</keyword>
<dbReference type="PANTHER" id="PTHR15160">
    <property type="entry name" value="VON HIPPEL-LINDAU PROTEIN"/>
    <property type="match status" value="1"/>
</dbReference>
<dbReference type="Pfam" id="PF02577">
    <property type="entry name" value="BFN_dom"/>
    <property type="match status" value="1"/>
</dbReference>
<protein>
    <recommendedName>
        <fullName evidence="1">BFN domain-containing protein</fullName>
    </recommendedName>
</protein>
<dbReference type="InterPro" id="IPR003729">
    <property type="entry name" value="Bi_nuclease_dom"/>
</dbReference>
<name>A0A3N1VI33_9BACT</name>
<dbReference type="RefSeq" id="WP_123289274.1">
    <property type="nucleotide sequence ID" value="NZ_RJVA01000010.1"/>
</dbReference>
<dbReference type="EMBL" id="RJVA01000010">
    <property type="protein sequence ID" value="ROR01560.1"/>
    <property type="molecule type" value="Genomic_DNA"/>
</dbReference>
<dbReference type="AlphaFoldDB" id="A0A3N1VI33"/>
<dbReference type="OrthoDB" id="9788698at2"/>
<dbReference type="GO" id="GO:0004518">
    <property type="term" value="F:nuclease activity"/>
    <property type="evidence" value="ECO:0007669"/>
    <property type="project" value="InterPro"/>
</dbReference>
<dbReference type="Proteomes" id="UP000276223">
    <property type="component" value="Unassembled WGS sequence"/>
</dbReference>
<evidence type="ECO:0000313" key="2">
    <source>
        <dbReference type="EMBL" id="ROR01560.1"/>
    </source>
</evidence>
<dbReference type="Gene3D" id="3.10.690.10">
    <property type="entry name" value="Bifunctional nuclease domain"/>
    <property type="match status" value="1"/>
</dbReference>
<gene>
    <name evidence="2" type="ORF">EDC27_0739</name>
</gene>
<dbReference type="SUPFAM" id="SSF103256">
    <property type="entry name" value="Hypothetical protein TM0160"/>
    <property type="match status" value="1"/>
</dbReference>
<dbReference type="PROSITE" id="PS51658">
    <property type="entry name" value="BFN"/>
    <property type="match status" value="1"/>
</dbReference>
<organism evidence="2 3">
    <name type="scientific">Desulfosoma caldarium</name>
    <dbReference type="NCBI Taxonomy" id="610254"/>
    <lineage>
        <taxon>Bacteria</taxon>
        <taxon>Pseudomonadati</taxon>
        <taxon>Thermodesulfobacteriota</taxon>
        <taxon>Syntrophobacteria</taxon>
        <taxon>Syntrophobacterales</taxon>
        <taxon>Syntrophobacteraceae</taxon>
        <taxon>Desulfosoma</taxon>
    </lineage>
</organism>
<evidence type="ECO:0000313" key="3">
    <source>
        <dbReference type="Proteomes" id="UP000276223"/>
    </source>
</evidence>
<dbReference type="InterPro" id="IPR036104">
    <property type="entry name" value="BFN_sf"/>
</dbReference>
<comment type="caution">
    <text evidence="2">The sequence shown here is derived from an EMBL/GenBank/DDBJ whole genome shotgun (WGS) entry which is preliminary data.</text>
</comment>
<evidence type="ECO:0000259" key="1">
    <source>
        <dbReference type="PROSITE" id="PS51658"/>
    </source>
</evidence>
<sequence>MYRLMKVAGLVMDPQTNTPIVILNDPQGDHHLPIWIGLLEATSIATELEKIKFPRPMTHDLVKNLLDHLHVQVEKIEVCDLRENTYYALIYLRTEMGVSPIDSRPSDAIAIALRTNAPIYVKEDVLRRSQKVTEKKTHPVFRQEDKHNLEDLLEKLNPEDFGKYKM</sequence>
<feature type="domain" description="BFN" evidence="1">
    <location>
        <begin position="2"/>
        <end position="133"/>
    </location>
</feature>
<reference evidence="2 3" key="1">
    <citation type="submission" date="2018-11" db="EMBL/GenBank/DDBJ databases">
        <title>Genomic Encyclopedia of Type Strains, Phase IV (KMG-IV): sequencing the most valuable type-strain genomes for metagenomic binning, comparative biology and taxonomic classification.</title>
        <authorList>
            <person name="Goeker M."/>
        </authorList>
    </citation>
    <scope>NUCLEOTIDE SEQUENCE [LARGE SCALE GENOMIC DNA]</scope>
    <source>
        <strain evidence="2 3">DSM 22027</strain>
    </source>
</reference>
<accession>A0A3N1VI33</accession>
<dbReference type="PANTHER" id="PTHR15160:SF1">
    <property type="entry name" value="VON HIPPEL-LINDAU DISEASE TUMOR SUPPRESSOR"/>
    <property type="match status" value="1"/>
</dbReference>